<dbReference type="KEGG" id="tsv:DSM104635_03401"/>
<evidence type="ECO:0000313" key="3">
    <source>
        <dbReference type="EMBL" id="QGZ96541.1"/>
    </source>
</evidence>
<organism evidence="3 4">
    <name type="scientific">Terricaulis silvestris</name>
    <dbReference type="NCBI Taxonomy" id="2686094"/>
    <lineage>
        <taxon>Bacteria</taxon>
        <taxon>Pseudomonadati</taxon>
        <taxon>Pseudomonadota</taxon>
        <taxon>Alphaproteobacteria</taxon>
        <taxon>Caulobacterales</taxon>
        <taxon>Caulobacteraceae</taxon>
        <taxon>Terricaulis</taxon>
    </lineage>
</organism>
<dbReference type="InterPro" id="IPR003869">
    <property type="entry name" value="Polysac_CapD-like"/>
</dbReference>
<keyword evidence="4" id="KW-1185">Reference proteome</keyword>
<evidence type="ECO:0000313" key="4">
    <source>
        <dbReference type="Proteomes" id="UP000431269"/>
    </source>
</evidence>
<dbReference type="Proteomes" id="UP000431269">
    <property type="component" value="Chromosome"/>
</dbReference>
<protein>
    <submittedName>
        <fullName evidence="3">UDP-N-acetyl-alpha-D-glucosamine C6 dehydratase</fullName>
        <ecNumber evidence="3">4.2.1.135</ecNumber>
    </submittedName>
</protein>
<dbReference type="RefSeq" id="WP_158767323.1">
    <property type="nucleotide sequence ID" value="NZ_CP047045.1"/>
</dbReference>
<dbReference type="AlphaFoldDB" id="A0A6I6MQV1"/>
<accession>A0A6I6MQV1</accession>
<gene>
    <name evidence="3" type="primary">pglF_1</name>
    <name evidence="3" type="ORF">DSM104635_03401</name>
</gene>
<dbReference type="EC" id="4.2.1.135" evidence="3"/>
<reference evidence="4" key="1">
    <citation type="submission" date="2019-12" db="EMBL/GenBank/DDBJ databases">
        <title>Complete genome of Terracaulis silvestris 0127_4.</title>
        <authorList>
            <person name="Vieira S."/>
            <person name="Riedel T."/>
            <person name="Sproer C."/>
            <person name="Pascual J."/>
            <person name="Boedeker C."/>
            <person name="Overmann J."/>
        </authorList>
    </citation>
    <scope>NUCLEOTIDE SEQUENCE [LARGE SCALE GENOMIC DNA]</scope>
    <source>
        <strain evidence="4">0127_4</strain>
    </source>
</reference>
<keyword evidence="3" id="KW-0456">Lyase</keyword>
<dbReference type="Gene3D" id="3.40.50.720">
    <property type="entry name" value="NAD(P)-binding Rossmann-like Domain"/>
    <property type="match status" value="1"/>
</dbReference>
<evidence type="ECO:0000259" key="2">
    <source>
        <dbReference type="Pfam" id="PF02719"/>
    </source>
</evidence>
<proteinExistence type="inferred from homology"/>
<sequence>MTGYCLGRPEVRFDLAALKAFYADKRVLITGAAGSVGSALSLELARLGCAHLAMLDQFDHGLINIVESVRRIAPKLQITEALCDVRDSGRLDAWVRRIEPDVVIHSAALKHVHLGERHPVECVLTNLLGVRNALSAAVNAGAGHFMLISSDKAAAPSCVMGATKRLAELHLTGFQMERPTATRLKAVRFGNVLGSQGSVLPRFEAQIAAGGPLEVTHEDMERFFMSVQEAVGLILSVTAYGDEGAGTYFMEMGAPISIIELGRDMIRASGKEIAVEITGLRPGEKLKEQLADECEAITPTTLPGVFRVTPIAEDAYVTAADVAHFEALARTMENAVVRQRVFACLDQRLQRPARVAG</sequence>
<dbReference type="PANTHER" id="PTHR43318">
    <property type="entry name" value="UDP-N-ACETYLGLUCOSAMINE 4,6-DEHYDRATASE"/>
    <property type="match status" value="1"/>
</dbReference>
<dbReference type="GO" id="GO:0016829">
    <property type="term" value="F:lyase activity"/>
    <property type="evidence" value="ECO:0007669"/>
    <property type="project" value="UniProtKB-KW"/>
</dbReference>
<feature type="domain" description="Polysaccharide biosynthesis protein CapD-like" evidence="2">
    <location>
        <begin position="27"/>
        <end position="309"/>
    </location>
</feature>
<dbReference type="InterPro" id="IPR051203">
    <property type="entry name" value="Polysaccharide_Synthase-Rel"/>
</dbReference>
<dbReference type="Pfam" id="PF02719">
    <property type="entry name" value="Polysacc_synt_2"/>
    <property type="match status" value="1"/>
</dbReference>
<dbReference type="SUPFAM" id="SSF51735">
    <property type="entry name" value="NAD(P)-binding Rossmann-fold domains"/>
    <property type="match status" value="1"/>
</dbReference>
<comment type="similarity">
    <text evidence="1">Belongs to the polysaccharide synthase family.</text>
</comment>
<dbReference type="EMBL" id="CP047045">
    <property type="protein sequence ID" value="QGZ96541.1"/>
    <property type="molecule type" value="Genomic_DNA"/>
</dbReference>
<dbReference type="PANTHER" id="PTHR43318:SF1">
    <property type="entry name" value="POLYSACCHARIDE BIOSYNTHESIS PROTEIN EPSC-RELATED"/>
    <property type="match status" value="1"/>
</dbReference>
<evidence type="ECO:0000256" key="1">
    <source>
        <dbReference type="ARBA" id="ARBA00007430"/>
    </source>
</evidence>
<dbReference type="InterPro" id="IPR036291">
    <property type="entry name" value="NAD(P)-bd_dom_sf"/>
</dbReference>
<name>A0A6I6MQV1_9CAUL</name>